<dbReference type="InterPro" id="IPR015908">
    <property type="entry name" value="Allantoicase_dom"/>
</dbReference>
<evidence type="ECO:0000259" key="3">
    <source>
        <dbReference type="Pfam" id="PF03561"/>
    </source>
</evidence>
<dbReference type="RefSeq" id="WP_268882140.1">
    <property type="nucleotide sequence ID" value="NZ_CP114029.1"/>
</dbReference>
<dbReference type="Pfam" id="PF03561">
    <property type="entry name" value="Allantoicase"/>
    <property type="match status" value="2"/>
</dbReference>
<sequence length="272" mass="29861">MDGWESRRKRTPGHDHAIVRLGQRGTVAAIDVETSFFTGNYPPEAMIEAADTPEEPSEADWITIVSRSALKGDSHNLFAIDHARPVRWLKLHIFPDGGIARLRVYGTIEKDWGLVSPDETIDLAAMENGGTAVAWNDAHYGHPANMLAPGRAPVMADGWETARRRVAGNDWCVLKLGTAGRIERIAVDTNHFKGNFPDRFSLRAGRLGDEATLEAIDAASRTWPAIVEEAKLKADHVEKFAAAPLSEPATHVRLDIFPDGGVSRLRLYGKKA</sequence>
<dbReference type="PANTHER" id="PTHR12045:SF3">
    <property type="entry name" value="INACTIVE ALLANTOICASE-RELATED"/>
    <property type="match status" value="1"/>
</dbReference>
<feature type="domain" description="Allantoicase" evidence="3">
    <location>
        <begin position="1"/>
        <end position="108"/>
    </location>
</feature>
<dbReference type="GO" id="GO:0004037">
    <property type="term" value="F:allantoicase activity"/>
    <property type="evidence" value="ECO:0007669"/>
    <property type="project" value="UniProtKB-EC"/>
</dbReference>
<dbReference type="EC" id="3.5.3.4" evidence="2"/>
<dbReference type="Proteomes" id="UP001164020">
    <property type="component" value="Chromosome"/>
</dbReference>
<reference evidence="4" key="1">
    <citation type="submission" date="2022-12" db="EMBL/GenBank/DDBJ databases">
        <title>Jiella pelagia sp. nov., isolated from phosphonate enriched culture of Northwest Pacific surface seawater.</title>
        <authorList>
            <person name="Shin D.Y."/>
            <person name="Hwang C.Y."/>
        </authorList>
    </citation>
    <scope>NUCLEOTIDE SEQUENCE</scope>
    <source>
        <strain evidence="4">HL-NP1</strain>
    </source>
</reference>
<accession>A0ABY7C0T5</accession>
<protein>
    <recommendedName>
        <fullName evidence="2">Allantoicase</fullName>
        <ecNumber evidence="2">3.5.3.4</ecNumber>
    </recommendedName>
</protein>
<keyword evidence="4" id="KW-0378">Hydrolase</keyword>
<dbReference type="NCBIfam" id="TIGR02961">
    <property type="entry name" value="allantoicase"/>
    <property type="match status" value="1"/>
</dbReference>
<dbReference type="EMBL" id="CP114029">
    <property type="protein sequence ID" value="WAP69706.1"/>
    <property type="molecule type" value="Genomic_DNA"/>
</dbReference>
<dbReference type="Gene3D" id="2.60.120.260">
    <property type="entry name" value="Galactose-binding domain-like"/>
    <property type="match status" value="2"/>
</dbReference>
<feature type="domain" description="Allantoicase" evidence="3">
    <location>
        <begin position="129"/>
        <end position="271"/>
    </location>
</feature>
<organism evidence="4 5">
    <name type="scientific">Jiella pelagia</name>
    <dbReference type="NCBI Taxonomy" id="2986949"/>
    <lineage>
        <taxon>Bacteria</taxon>
        <taxon>Pseudomonadati</taxon>
        <taxon>Pseudomonadota</taxon>
        <taxon>Alphaproteobacteria</taxon>
        <taxon>Hyphomicrobiales</taxon>
        <taxon>Aurantimonadaceae</taxon>
        <taxon>Jiella</taxon>
    </lineage>
</organism>
<gene>
    <name evidence="4" type="primary">alc</name>
    <name evidence="4" type="ORF">OH818_05710</name>
</gene>
<keyword evidence="5" id="KW-1185">Reference proteome</keyword>
<evidence type="ECO:0000313" key="5">
    <source>
        <dbReference type="Proteomes" id="UP001164020"/>
    </source>
</evidence>
<name>A0ABY7C0T5_9HYPH</name>
<comment type="similarity">
    <text evidence="1">Belongs to the allantoicase family.</text>
</comment>
<evidence type="ECO:0000313" key="4">
    <source>
        <dbReference type="EMBL" id="WAP69706.1"/>
    </source>
</evidence>
<evidence type="ECO:0000256" key="2">
    <source>
        <dbReference type="NCBIfam" id="TIGR02961"/>
    </source>
</evidence>
<evidence type="ECO:0000256" key="1">
    <source>
        <dbReference type="ARBA" id="ARBA00009242"/>
    </source>
</evidence>
<dbReference type="PANTHER" id="PTHR12045">
    <property type="entry name" value="ALLANTOICASE"/>
    <property type="match status" value="1"/>
</dbReference>
<dbReference type="SUPFAM" id="SSF49785">
    <property type="entry name" value="Galactose-binding domain-like"/>
    <property type="match status" value="2"/>
</dbReference>
<dbReference type="InterPro" id="IPR005164">
    <property type="entry name" value="Allantoicase"/>
</dbReference>
<dbReference type="InterPro" id="IPR008979">
    <property type="entry name" value="Galactose-bd-like_sf"/>
</dbReference>
<proteinExistence type="inferred from homology"/>